<dbReference type="PANTHER" id="PTHR43433:SF5">
    <property type="entry name" value="AB HYDROLASE-1 DOMAIN-CONTAINING PROTEIN"/>
    <property type="match status" value="1"/>
</dbReference>
<evidence type="ECO:0000313" key="3">
    <source>
        <dbReference type="EMBL" id="OEV00605.1"/>
    </source>
</evidence>
<dbReference type="Pfam" id="PF00561">
    <property type="entry name" value="Abhydrolase_1"/>
    <property type="match status" value="1"/>
</dbReference>
<reference evidence="3 4" key="1">
    <citation type="journal article" date="2016" name="Front. Microbiol.">
        <title>Comparative Genomics Analysis of Streptomyces Species Reveals Their Adaptation to the Marine Environment and Their Diversity at the Genomic Level.</title>
        <authorList>
            <person name="Tian X."/>
            <person name="Zhang Z."/>
            <person name="Yang T."/>
            <person name="Chen M."/>
            <person name="Li J."/>
            <person name="Chen F."/>
            <person name="Yang J."/>
            <person name="Li W."/>
            <person name="Zhang B."/>
            <person name="Zhang Z."/>
            <person name="Wu J."/>
            <person name="Zhang C."/>
            <person name="Long L."/>
            <person name="Xiao J."/>
        </authorList>
    </citation>
    <scope>NUCLEOTIDE SEQUENCE [LARGE SCALE GENOMIC DNA]</scope>
    <source>
        <strain evidence="3 4">SCSIO M10379</strain>
    </source>
</reference>
<evidence type="ECO:0000256" key="1">
    <source>
        <dbReference type="SAM" id="MobiDB-lite"/>
    </source>
</evidence>
<gene>
    <name evidence="3" type="ORF">AN217_25530</name>
</gene>
<dbReference type="PANTHER" id="PTHR43433">
    <property type="entry name" value="HYDROLASE, ALPHA/BETA FOLD FAMILY PROTEIN"/>
    <property type="match status" value="1"/>
</dbReference>
<dbReference type="PATRIC" id="fig|943816.4.peg.4691"/>
<name>A0A1E7K9J8_9ACTN</name>
<comment type="caution">
    <text evidence="3">The sequence shown here is derived from an EMBL/GenBank/DDBJ whole genome shotgun (WGS) entry which is preliminary data.</text>
</comment>
<feature type="domain" description="AB hydrolase-1" evidence="2">
    <location>
        <begin position="36"/>
        <end position="137"/>
    </location>
</feature>
<organism evidence="3 4">
    <name type="scientific">Streptomyces qinglanensis</name>
    <dbReference type="NCBI Taxonomy" id="943816"/>
    <lineage>
        <taxon>Bacteria</taxon>
        <taxon>Bacillati</taxon>
        <taxon>Actinomycetota</taxon>
        <taxon>Actinomycetes</taxon>
        <taxon>Kitasatosporales</taxon>
        <taxon>Streptomycetaceae</taxon>
        <taxon>Streptomyces</taxon>
    </lineage>
</organism>
<evidence type="ECO:0000313" key="4">
    <source>
        <dbReference type="Proteomes" id="UP000175829"/>
    </source>
</evidence>
<sequence>MRSRPVNDRSDAAEPRSGSLPVPGATLGYQVRGTGPLLLLIPGGAGDADVFHGVAPALAAHFTVASYAPRGISGSPLDAPGEEQRVAVHAADAGRLLDLLSPDEPCYVFGTSSGGITAVELLTLHPDRVRLAVAHEPPLARVSAVPGPALDAFAQISEVAAREGVGPGYARMGATLGEAEPLDPAEDEGAPEPMPEGLRAAVEASSGHFLEHVLKPFTHHGPDLARLRAAADRLVVGVGRASRGQLPHTLATELAETVGARCREFPGGHLGCVEHPAAFARALHRTLREADPAPGTGR</sequence>
<dbReference type="EMBL" id="LJGV01000022">
    <property type="protein sequence ID" value="OEV00605.1"/>
    <property type="molecule type" value="Genomic_DNA"/>
</dbReference>
<dbReference type="GO" id="GO:0046503">
    <property type="term" value="P:glycerolipid catabolic process"/>
    <property type="evidence" value="ECO:0007669"/>
    <property type="project" value="TreeGrafter"/>
</dbReference>
<dbReference type="SUPFAM" id="SSF53474">
    <property type="entry name" value="alpha/beta-Hydrolases"/>
    <property type="match status" value="1"/>
</dbReference>
<dbReference type="Gene3D" id="3.40.50.1820">
    <property type="entry name" value="alpha/beta hydrolase"/>
    <property type="match status" value="1"/>
</dbReference>
<dbReference type="InterPro" id="IPR029058">
    <property type="entry name" value="AB_hydrolase_fold"/>
</dbReference>
<dbReference type="InterPro" id="IPR050471">
    <property type="entry name" value="AB_hydrolase"/>
</dbReference>
<dbReference type="InterPro" id="IPR000073">
    <property type="entry name" value="AB_hydrolase_1"/>
</dbReference>
<dbReference type="GO" id="GO:0004806">
    <property type="term" value="F:triacylglycerol lipase activity"/>
    <property type="evidence" value="ECO:0007669"/>
    <property type="project" value="TreeGrafter"/>
</dbReference>
<dbReference type="AlphaFoldDB" id="A0A1E7K9J8"/>
<proteinExistence type="predicted"/>
<dbReference type="Proteomes" id="UP000175829">
    <property type="component" value="Unassembled WGS sequence"/>
</dbReference>
<protein>
    <recommendedName>
        <fullName evidence="2">AB hydrolase-1 domain-containing protein</fullName>
    </recommendedName>
</protein>
<evidence type="ECO:0000259" key="2">
    <source>
        <dbReference type="Pfam" id="PF00561"/>
    </source>
</evidence>
<accession>A0A1E7K9J8</accession>
<feature type="compositionally biased region" description="Basic and acidic residues" evidence="1">
    <location>
        <begin position="1"/>
        <end position="14"/>
    </location>
</feature>
<feature type="region of interest" description="Disordered" evidence="1">
    <location>
        <begin position="1"/>
        <end position="25"/>
    </location>
</feature>